<reference evidence="1" key="1">
    <citation type="submission" date="2022-03" db="EMBL/GenBank/DDBJ databases">
        <title>Draft genome sequence of Aduncisulcus paluster, a free-living microaerophilic Fornicata.</title>
        <authorList>
            <person name="Yuyama I."/>
            <person name="Kume K."/>
            <person name="Tamura T."/>
            <person name="Inagaki Y."/>
            <person name="Hashimoto T."/>
        </authorList>
    </citation>
    <scope>NUCLEOTIDE SEQUENCE</scope>
    <source>
        <strain evidence="1">NY0171</strain>
    </source>
</reference>
<accession>A0ABQ5K5R5</accession>
<proteinExistence type="predicted"/>
<dbReference type="Proteomes" id="UP001057375">
    <property type="component" value="Unassembled WGS sequence"/>
</dbReference>
<gene>
    <name evidence="1" type="ORF">ADUPG1_000282</name>
</gene>
<keyword evidence="2" id="KW-1185">Reference proteome</keyword>
<dbReference type="InterPro" id="IPR012337">
    <property type="entry name" value="RNaseH-like_sf"/>
</dbReference>
<name>A0ABQ5K5R5_9EUKA</name>
<organism evidence="1 2">
    <name type="scientific">Aduncisulcus paluster</name>
    <dbReference type="NCBI Taxonomy" id="2918883"/>
    <lineage>
        <taxon>Eukaryota</taxon>
        <taxon>Metamonada</taxon>
        <taxon>Carpediemonas-like organisms</taxon>
        <taxon>Aduncisulcus</taxon>
    </lineage>
</organism>
<dbReference type="SUPFAM" id="SSF53098">
    <property type="entry name" value="Ribonuclease H-like"/>
    <property type="match status" value="1"/>
</dbReference>
<dbReference type="EMBL" id="BQXS01000099">
    <property type="protein sequence ID" value="GKT27917.1"/>
    <property type="molecule type" value="Genomic_DNA"/>
</dbReference>
<evidence type="ECO:0000313" key="2">
    <source>
        <dbReference type="Proteomes" id="UP001057375"/>
    </source>
</evidence>
<comment type="caution">
    <text evidence="1">The sequence shown here is derived from an EMBL/GenBank/DDBJ whole genome shotgun (WGS) entry which is preliminary data.</text>
</comment>
<evidence type="ECO:0000313" key="1">
    <source>
        <dbReference type="EMBL" id="GKT27917.1"/>
    </source>
</evidence>
<protein>
    <submittedName>
        <fullName evidence="1">Uncharacterized protein</fullName>
    </submittedName>
</protein>
<sequence length="486" mass="57067">MQEKIRDLPSVVPLCKTTLYCISKEERYKSLIKARKVALRPPYSLILDKTVSHDKSVLSIILHNCFGTYAVGYVNVGQLKDELFLKVLQNEMKISMEYENDKFVPPRYGVSFSSTSKYKNLTFSALVSNLKDSLAWSQDRIKRILPPPHETLFKSLFAEFKEIGINNTNVSCIISDREPLMVRVCKELNDNLCGDFWLPCLSHLLNSIIKHYIEFYFPAIPEFLYDITRVFGKYQRENRSVAKSLGLPIIQFTPIRWSSLLKSYLMICKNWTLYKTVLNKLASKSDECTSALEFLENEKYEQFNEIMIDSFIPICINALEASQLRKPSYDAYYAISKFSIKMETEWTKTPPIIVSEFKEPFNHLIFSLKLYYVVIALDETNWDEDNYFDLRTLKQNIKQSKYEINRKQMAQLDQYHAMLVNGEEIIFEKDLYYLVPLRDYFRSIPFSGAAVERFFSIVHRYNSKYRSHQATETLMLNCMKKYNEDK</sequence>